<accession>A0ACC2UDP3</accession>
<reference evidence="1" key="1">
    <citation type="submission" date="2022-04" db="EMBL/GenBank/DDBJ databases">
        <title>Genome of the entomopathogenic fungus Entomophthora muscae.</title>
        <authorList>
            <person name="Elya C."/>
            <person name="Lovett B.R."/>
            <person name="Lee E."/>
            <person name="Macias A.M."/>
            <person name="Hajek A.E."/>
            <person name="De Bivort B.L."/>
            <person name="Kasson M.T."/>
            <person name="De Fine Licht H.H."/>
            <person name="Stajich J.E."/>
        </authorList>
    </citation>
    <scope>NUCLEOTIDE SEQUENCE</scope>
    <source>
        <strain evidence="1">Berkeley</strain>
    </source>
</reference>
<keyword evidence="2" id="KW-1185">Reference proteome</keyword>
<gene>
    <name evidence="1" type="ORF">DSO57_1022143</name>
</gene>
<dbReference type="EMBL" id="QTSX02000820">
    <property type="protein sequence ID" value="KAJ9084656.1"/>
    <property type="molecule type" value="Genomic_DNA"/>
</dbReference>
<protein>
    <submittedName>
        <fullName evidence="1">Uncharacterized protein</fullName>
    </submittedName>
</protein>
<dbReference type="Proteomes" id="UP001165960">
    <property type="component" value="Unassembled WGS sequence"/>
</dbReference>
<evidence type="ECO:0000313" key="2">
    <source>
        <dbReference type="Proteomes" id="UP001165960"/>
    </source>
</evidence>
<evidence type="ECO:0000313" key="1">
    <source>
        <dbReference type="EMBL" id="KAJ9084656.1"/>
    </source>
</evidence>
<name>A0ACC2UDP3_9FUNG</name>
<comment type="caution">
    <text evidence="1">The sequence shown here is derived from an EMBL/GenBank/DDBJ whole genome shotgun (WGS) entry which is preliminary data.</text>
</comment>
<proteinExistence type="predicted"/>
<sequence>MFKVLSGFCALQASVSCFYLTDFALARLAQLDNTKLTAASIPQNETAASKNTSAPGKPFSPPKPPPHLVKADNIGEVRMALNALGSGVEFITTNGMGRSANNITFHVGDAKLNYNNNMQVTAPHGPTNNATRPNTLNSTLPITPANKAMK</sequence>
<organism evidence="1 2">
    <name type="scientific">Entomophthora muscae</name>
    <dbReference type="NCBI Taxonomy" id="34485"/>
    <lineage>
        <taxon>Eukaryota</taxon>
        <taxon>Fungi</taxon>
        <taxon>Fungi incertae sedis</taxon>
        <taxon>Zoopagomycota</taxon>
        <taxon>Entomophthoromycotina</taxon>
        <taxon>Entomophthoromycetes</taxon>
        <taxon>Entomophthorales</taxon>
        <taxon>Entomophthoraceae</taxon>
        <taxon>Entomophthora</taxon>
    </lineage>
</organism>